<evidence type="ECO:0000256" key="2">
    <source>
        <dbReference type="ARBA" id="ARBA00035294"/>
    </source>
</evidence>
<name>A0A511QZD2_9DEIN</name>
<keyword evidence="3" id="KW-0699">rRNA-binding</keyword>
<evidence type="ECO:0000256" key="3">
    <source>
        <dbReference type="HAMAP-Rule" id="MF_00360"/>
    </source>
</evidence>
<dbReference type="GO" id="GO:0003735">
    <property type="term" value="F:structural constituent of ribosome"/>
    <property type="evidence" value="ECO:0007669"/>
    <property type="project" value="InterPro"/>
</dbReference>
<dbReference type="CDD" id="cd00473">
    <property type="entry name" value="bS6"/>
    <property type="match status" value="1"/>
</dbReference>
<reference evidence="4 5" key="1">
    <citation type="submission" date="2019-07" db="EMBL/GenBank/DDBJ databases">
        <title>Whole genome shotgun sequence of Meiothermus hypogaeus NBRC 106114.</title>
        <authorList>
            <person name="Hosoyama A."/>
            <person name="Uohara A."/>
            <person name="Ohji S."/>
            <person name="Ichikawa N."/>
        </authorList>
    </citation>
    <scope>NUCLEOTIDE SEQUENCE [LARGE SCALE GENOMIC DNA]</scope>
    <source>
        <strain evidence="4 5">NBRC 106114</strain>
    </source>
</reference>
<dbReference type="Gene3D" id="3.30.70.60">
    <property type="match status" value="1"/>
</dbReference>
<dbReference type="InterPro" id="IPR000529">
    <property type="entry name" value="Ribosomal_bS6"/>
</dbReference>
<keyword evidence="3" id="KW-0694">RNA-binding</keyword>
<dbReference type="Proteomes" id="UP000321197">
    <property type="component" value="Unassembled WGS sequence"/>
</dbReference>
<sequence>MPQYEVNVILNPNLDGAQAAQEKDIIKAALERHGAQIKNVDDWGNRRLAYPIQKDPEGNVLFYTVEMAGDSNAALQRELRLRDHVRRVTILRDRPEWRNSKKKK</sequence>
<dbReference type="PANTHER" id="PTHR21011:SF1">
    <property type="entry name" value="SMALL RIBOSOMAL SUBUNIT PROTEIN BS6M"/>
    <property type="match status" value="1"/>
</dbReference>
<keyword evidence="3 4" id="KW-0689">Ribosomal protein</keyword>
<dbReference type="InterPro" id="IPR035980">
    <property type="entry name" value="Ribosomal_bS6_sf"/>
</dbReference>
<accession>A0A511QZD2</accession>
<dbReference type="Pfam" id="PF01250">
    <property type="entry name" value="Ribosomal_S6"/>
    <property type="match status" value="1"/>
</dbReference>
<protein>
    <recommendedName>
        <fullName evidence="2 3">Small ribosomal subunit protein bS6</fullName>
    </recommendedName>
</protein>
<dbReference type="PANTHER" id="PTHR21011">
    <property type="entry name" value="MITOCHONDRIAL 28S RIBOSOMAL PROTEIN S6"/>
    <property type="match status" value="1"/>
</dbReference>
<dbReference type="SUPFAM" id="SSF54995">
    <property type="entry name" value="Ribosomal protein S6"/>
    <property type="match status" value="1"/>
</dbReference>
<evidence type="ECO:0000256" key="1">
    <source>
        <dbReference type="ARBA" id="ARBA00009512"/>
    </source>
</evidence>
<evidence type="ECO:0000313" key="5">
    <source>
        <dbReference type="Proteomes" id="UP000321197"/>
    </source>
</evidence>
<proteinExistence type="inferred from homology"/>
<dbReference type="RefSeq" id="WP_119340291.1">
    <property type="nucleotide sequence ID" value="NZ_BJXL01000019.1"/>
</dbReference>
<dbReference type="GO" id="GO:0006412">
    <property type="term" value="P:translation"/>
    <property type="evidence" value="ECO:0007669"/>
    <property type="project" value="UniProtKB-UniRule"/>
</dbReference>
<dbReference type="InterPro" id="IPR020814">
    <property type="entry name" value="Ribosomal_S6_plastid/chlpt"/>
</dbReference>
<organism evidence="4 5">
    <name type="scientific">Meiothermus hypogaeus NBRC 106114</name>
    <dbReference type="NCBI Taxonomy" id="1227553"/>
    <lineage>
        <taxon>Bacteria</taxon>
        <taxon>Thermotogati</taxon>
        <taxon>Deinococcota</taxon>
        <taxon>Deinococci</taxon>
        <taxon>Thermales</taxon>
        <taxon>Thermaceae</taxon>
        <taxon>Meiothermus</taxon>
    </lineage>
</organism>
<dbReference type="HAMAP" id="MF_00360">
    <property type="entry name" value="Ribosomal_bS6"/>
    <property type="match status" value="1"/>
</dbReference>
<dbReference type="OrthoDB" id="9812702at2"/>
<evidence type="ECO:0000313" key="4">
    <source>
        <dbReference type="EMBL" id="GEM82734.1"/>
    </source>
</evidence>
<dbReference type="AlphaFoldDB" id="A0A511QZD2"/>
<comment type="similarity">
    <text evidence="1 3">Belongs to the bacterial ribosomal protein bS6 family.</text>
</comment>
<dbReference type="GO" id="GO:0005840">
    <property type="term" value="C:ribosome"/>
    <property type="evidence" value="ECO:0007669"/>
    <property type="project" value="UniProtKB-KW"/>
</dbReference>
<dbReference type="InterPro" id="IPR014717">
    <property type="entry name" value="Transl_elong_EF1B/ribsomal_bS6"/>
</dbReference>
<dbReference type="GO" id="GO:0070181">
    <property type="term" value="F:small ribosomal subunit rRNA binding"/>
    <property type="evidence" value="ECO:0007669"/>
    <property type="project" value="TreeGrafter"/>
</dbReference>
<dbReference type="GO" id="GO:1990904">
    <property type="term" value="C:ribonucleoprotein complex"/>
    <property type="evidence" value="ECO:0007669"/>
    <property type="project" value="UniProtKB-KW"/>
</dbReference>
<keyword evidence="3" id="KW-0687">Ribonucleoprotein</keyword>
<gene>
    <name evidence="3 4" type="primary">rpsF</name>
    <name evidence="4" type="ORF">MHY01S_09000</name>
</gene>
<comment type="caution">
    <text evidence="4">The sequence shown here is derived from an EMBL/GenBank/DDBJ whole genome shotgun (WGS) entry which is preliminary data.</text>
</comment>
<comment type="function">
    <text evidence="3">Binds together with bS18 to 16S ribosomal RNA.</text>
</comment>
<dbReference type="GO" id="GO:0005737">
    <property type="term" value="C:cytoplasm"/>
    <property type="evidence" value="ECO:0007669"/>
    <property type="project" value="UniProtKB-ARBA"/>
</dbReference>
<dbReference type="NCBIfam" id="TIGR00166">
    <property type="entry name" value="S6"/>
    <property type="match status" value="1"/>
</dbReference>
<dbReference type="EMBL" id="BJXL01000019">
    <property type="protein sequence ID" value="GEM82734.1"/>
    <property type="molecule type" value="Genomic_DNA"/>
</dbReference>